<dbReference type="OrthoDB" id="5784942at2"/>
<dbReference type="Proteomes" id="UP000064201">
    <property type="component" value="Chromosome"/>
</dbReference>
<sequence>MPEAGDIPEPATDFDAFWAFADALWVDPTARERLMRWQDEFGVDVMLALFALWYPQPLGPSQWCVLRQTARRWQSSSTERLRALRRRLHTPERNALYRAVLALELQSERLAGLQLLAEARRVAPQTTPAFAIDRQRRLHTLFPDLPDAEIRDGLREFTAA</sequence>
<reference evidence="1 2" key="1">
    <citation type="submission" date="2015-04" db="EMBL/GenBank/DDBJ databases">
        <title>Complete Sequence for the Genome of the Thioalkalivibrio versutus D301.</title>
        <authorList>
            <person name="Mu T."/>
            <person name="Zhou J."/>
            <person name="Xu X."/>
        </authorList>
    </citation>
    <scope>NUCLEOTIDE SEQUENCE [LARGE SCALE GENOMIC DNA]</scope>
    <source>
        <strain evidence="1 2">D301</strain>
    </source>
</reference>
<evidence type="ECO:0000313" key="1">
    <source>
        <dbReference type="EMBL" id="AKJ94705.1"/>
    </source>
</evidence>
<organism evidence="1 2">
    <name type="scientific">Thioalkalivibrio versutus</name>
    <dbReference type="NCBI Taxonomy" id="106634"/>
    <lineage>
        <taxon>Bacteria</taxon>
        <taxon>Pseudomonadati</taxon>
        <taxon>Pseudomonadota</taxon>
        <taxon>Gammaproteobacteria</taxon>
        <taxon>Chromatiales</taxon>
        <taxon>Ectothiorhodospiraceae</taxon>
        <taxon>Thioalkalivibrio</taxon>
    </lineage>
</organism>
<dbReference type="AlphaFoldDB" id="A0A0G3G0J4"/>
<gene>
    <name evidence="1" type="ORF">TVD_04650</name>
</gene>
<accession>A0A0G3G0J4</accession>
<evidence type="ECO:0008006" key="3">
    <source>
        <dbReference type="Google" id="ProtNLM"/>
    </source>
</evidence>
<evidence type="ECO:0000313" key="2">
    <source>
        <dbReference type="Proteomes" id="UP000064201"/>
    </source>
</evidence>
<keyword evidence="2" id="KW-1185">Reference proteome</keyword>
<proteinExistence type="predicted"/>
<dbReference type="PATRIC" id="fig|106634.4.peg.950"/>
<dbReference type="EMBL" id="CP011367">
    <property type="protein sequence ID" value="AKJ94705.1"/>
    <property type="molecule type" value="Genomic_DNA"/>
</dbReference>
<protein>
    <recommendedName>
        <fullName evidence="3">TIGR02444 family protein</fullName>
    </recommendedName>
</protein>
<dbReference type="InterPro" id="IPR012659">
    <property type="entry name" value="CHP02444"/>
</dbReference>
<name>A0A0G3G0J4_9GAMM</name>
<dbReference type="Pfam" id="PF09523">
    <property type="entry name" value="DUF2390"/>
    <property type="match status" value="1"/>
</dbReference>
<dbReference type="RefSeq" id="WP_047250935.1">
    <property type="nucleotide sequence ID" value="NZ_CP011367.1"/>
</dbReference>
<dbReference type="STRING" id="106634.TVD_04650"/>
<dbReference type="KEGG" id="tvr:TVD_04650"/>